<dbReference type="EMBL" id="PNFZ01000003">
    <property type="protein sequence ID" value="PMB98267.1"/>
    <property type="molecule type" value="Genomic_DNA"/>
</dbReference>
<feature type="compositionally biased region" description="Basic and acidic residues" evidence="6">
    <location>
        <begin position="335"/>
        <end position="344"/>
    </location>
</feature>
<dbReference type="AlphaFoldDB" id="A0A2N6PHZ1"/>
<dbReference type="InterPro" id="IPR044043">
    <property type="entry name" value="VanA_C_cat"/>
</dbReference>
<dbReference type="InterPro" id="IPR017941">
    <property type="entry name" value="Rieske_2Fe-2S"/>
</dbReference>
<keyword evidence="1" id="KW-0001">2Fe-2S</keyword>
<evidence type="ECO:0000259" key="7">
    <source>
        <dbReference type="PROSITE" id="PS51296"/>
    </source>
</evidence>
<comment type="caution">
    <text evidence="8">The sequence shown here is derived from an EMBL/GenBank/DDBJ whole genome shotgun (WGS) entry which is preliminary data.</text>
</comment>
<name>A0A2N6PHZ1_9MICO</name>
<feature type="region of interest" description="Disordered" evidence="6">
    <location>
        <begin position="335"/>
        <end position="374"/>
    </location>
</feature>
<dbReference type="CDD" id="cd08878">
    <property type="entry name" value="RHO_alpha_C_DMO-like"/>
    <property type="match status" value="1"/>
</dbReference>
<dbReference type="SUPFAM" id="SSF50022">
    <property type="entry name" value="ISP domain"/>
    <property type="match status" value="1"/>
</dbReference>
<dbReference type="InterPro" id="IPR050584">
    <property type="entry name" value="Cholesterol_7-desaturase"/>
</dbReference>
<keyword evidence="9" id="KW-1185">Reference proteome</keyword>
<dbReference type="GO" id="GO:0005506">
    <property type="term" value="F:iron ion binding"/>
    <property type="evidence" value="ECO:0007669"/>
    <property type="project" value="InterPro"/>
</dbReference>
<gene>
    <name evidence="8" type="ORF">CJ198_07850</name>
</gene>
<keyword evidence="5" id="KW-0411">Iron-sulfur</keyword>
<dbReference type="GO" id="GO:0004497">
    <property type="term" value="F:monooxygenase activity"/>
    <property type="evidence" value="ECO:0007669"/>
    <property type="project" value="UniProtKB-ARBA"/>
</dbReference>
<keyword evidence="3" id="KW-0560">Oxidoreductase</keyword>
<evidence type="ECO:0000256" key="6">
    <source>
        <dbReference type="SAM" id="MobiDB-lite"/>
    </source>
</evidence>
<protein>
    <submittedName>
        <fullName evidence="8">Rieske (2Fe-2S) protein</fullName>
    </submittedName>
</protein>
<dbReference type="PROSITE" id="PS51296">
    <property type="entry name" value="RIESKE"/>
    <property type="match status" value="1"/>
</dbReference>
<dbReference type="InterPro" id="IPR015881">
    <property type="entry name" value="ARHD_Rieske_2Fe_2S"/>
</dbReference>
<dbReference type="PANTHER" id="PTHR21266">
    <property type="entry name" value="IRON-SULFUR DOMAIN CONTAINING PROTEIN"/>
    <property type="match status" value="1"/>
</dbReference>
<dbReference type="InterPro" id="IPR036922">
    <property type="entry name" value="Rieske_2Fe-2S_sf"/>
</dbReference>
<evidence type="ECO:0000256" key="5">
    <source>
        <dbReference type="ARBA" id="ARBA00023014"/>
    </source>
</evidence>
<accession>A0A2N6PHZ1</accession>
<feature type="domain" description="Rieske" evidence="7">
    <location>
        <begin position="7"/>
        <end position="108"/>
    </location>
</feature>
<dbReference type="GO" id="GO:0051537">
    <property type="term" value="F:2 iron, 2 sulfur cluster binding"/>
    <property type="evidence" value="ECO:0007669"/>
    <property type="project" value="UniProtKB-KW"/>
</dbReference>
<dbReference type="Pfam" id="PF00355">
    <property type="entry name" value="Rieske"/>
    <property type="match status" value="1"/>
</dbReference>
<reference evidence="8 9" key="1">
    <citation type="submission" date="2017-09" db="EMBL/GenBank/DDBJ databases">
        <title>Bacterial strain isolated from the female urinary microbiota.</title>
        <authorList>
            <person name="Thomas-White K."/>
            <person name="Kumar N."/>
            <person name="Forster S."/>
            <person name="Putonti C."/>
            <person name="Lawley T."/>
            <person name="Wolfe A.J."/>
        </authorList>
    </citation>
    <scope>NUCLEOTIDE SEQUENCE [LARGE SCALE GENOMIC DNA]</scope>
    <source>
        <strain evidence="8 9">UMB0680</strain>
    </source>
</reference>
<dbReference type="Proteomes" id="UP000235703">
    <property type="component" value="Unassembled WGS sequence"/>
</dbReference>
<dbReference type="SUPFAM" id="SSF55961">
    <property type="entry name" value="Bet v1-like"/>
    <property type="match status" value="1"/>
</dbReference>
<dbReference type="OrthoDB" id="5243643at2"/>
<dbReference type="Pfam" id="PF19112">
    <property type="entry name" value="VanA_C"/>
    <property type="match status" value="1"/>
</dbReference>
<feature type="compositionally biased region" description="Low complexity" evidence="6">
    <location>
        <begin position="346"/>
        <end position="359"/>
    </location>
</feature>
<evidence type="ECO:0000313" key="8">
    <source>
        <dbReference type="EMBL" id="PMB98267.1"/>
    </source>
</evidence>
<proteinExistence type="predicted"/>
<keyword evidence="4" id="KW-0408">Iron</keyword>
<keyword evidence="2" id="KW-0479">Metal-binding</keyword>
<evidence type="ECO:0000256" key="3">
    <source>
        <dbReference type="ARBA" id="ARBA00023002"/>
    </source>
</evidence>
<evidence type="ECO:0000256" key="1">
    <source>
        <dbReference type="ARBA" id="ARBA00022714"/>
    </source>
</evidence>
<organism evidence="8 9">
    <name type="scientific">Brevibacterium luteolum</name>
    <dbReference type="NCBI Taxonomy" id="199591"/>
    <lineage>
        <taxon>Bacteria</taxon>
        <taxon>Bacillati</taxon>
        <taxon>Actinomycetota</taxon>
        <taxon>Actinomycetes</taxon>
        <taxon>Micrococcales</taxon>
        <taxon>Brevibacteriaceae</taxon>
        <taxon>Brevibacterium</taxon>
    </lineage>
</organism>
<evidence type="ECO:0000256" key="4">
    <source>
        <dbReference type="ARBA" id="ARBA00023004"/>
    </source>
</evidence>
<evidence type="ECO:0000256" key="2">
    <source>
        <dbReference type="ARBA" id="ARBA00022723"/>
    </source>
</evidence>
<dbReference type="Gene3D" id="2.102.10.10">
    <property type="entry name" value="Rieske [2Fe-2S] iron-sulphur domain"/>
    <property type="match status" value="1"/>
</dbReference>
<dbReference type="PANTHER" id="PTHR21266:SF60">
    <property type="entry name" value="3-KETOSTEROID-9-ALPHA-MONOOXYGENASE, OXYGENASE COMPONENT"/>
    <property type="match status" value="1"/>
</dbReference>
<dbReference type="PROSITE" id="PS00570">
    <property type="entry name" value="RING_HYDROXYL_ALPHA"/>
    <property type="match status" value="1"/>
</dbReference>
<dbReference type="RefSeq" id="WP_102162063.1">
    <property type="nucleotide sequence ID" value="NZ_JALXPL010000005.1"/>
</dbReference>
<dbReference type="GO" id="GO:0016705">
    <property type="term" value="F:oxidoreductase activity, acting on paired donors, with incorporation or reduction of molecular oxygen"/>
    <property type="evidence" value="ECO:0007669"/>
    <property type="project" value="UniProtKB-ARBA"/>
</dbReference>
<evidence type="ECO:0000313" key="9">
    <source>
        <dbReference type="Proteomes" id="UP000235703"/>
    </source>
</evidence>
<dbReference type="Gene3D" id="3.90.380.10">
    <property type="entry name" value="Naphthalene 1,2-dioxygenase Alpha Subunit, Chain A, domain 1"/>
    <property type="match status" value="1"/>
</dbReference>
<sequence length="374" mass="41765">MYVYNTWYVAAWSSEVTDKPTARTICELPLVLFRTQDGEAHALVDRCAHRGFPLSEGRVVNDSVECAYHGFTYGRDGRCTRVPGQTALPDRARVGTYPVYEKDGWIWVYTGDPERADISDIPDTHWHNDPEWAPVFHSLGINCRAELVHDNLLDLTHESWIHQTTVGDDYIYEYGVTVEVEGNTVSVDRFMPSVEAPPLYKDTMGISGPYDRFHCTEFHVPNHHTLHSGITAEGQPREDGYLIKVTNAITPIDADHCWYYYCFARNFAVDDEQATKDLEVGLATVLKEDAWALENQERGLKTRPADEFDVLIAQDGGVAKARRIMNALIRAEQREADAKREASEKNAVAASGGTASTANTDPVDSAAQPAGQEV</sequence>